<feature type="compositionally biased region" description="Basic and acidic residues" evidence="1">
    <location>
        <begin position="82"/>
        <end position="92"/>
    </location>
</feature>
<dbReference type="EMBL" id="JACHEG010000010">
    <property type="protein sequence ID" value="MBB6165572.1"/>
    <property type="molecule type" value="Genomic_DNA"/>
</dbReference>
<organism evidence="2 3">
    <name type="scientific">Rhizobium wenxiniae</name>
    <dbReference type="NCBI Taxonomy" id="1737357"/>
    <lineage>
        <taxon>Bacteria</taxon>
        <taxon>Pseudomonadati</taxon>
        <taxon>Pseudomonadota</taxon>
        <taxon>Alphaproteobacteria</taxon>
        <taxon>Hyphomicrobiales</taxon>
        <taxon>Rhizobiaceae</taxon>
        <taxon>Rhizobium/Agrobacterium group</taxon>
        <taxon>Rhizobium</taxon>
    </lineage>
</organism>
<reference evidence="2 3" key="1">
    <citation type="submission" date="2020-08" db="EMBL/GenBank/DDBJ databases">
        <title>Genomic Encyclopedia of Type Strains, Phase IV (KMG-IV): sequencing the most valuable type-strain genomes for metagenomic binning, comparative biology and taxonomic classification.</title>
        <authorList>
            <person name="Goeker M."/>
        </authorList>
    </citation>
    <scope>NUCLEOTIDE SEQUENCE [LARGE SCALE GENOMIC DNA]</scope>
    <source>
        <strain evidence="2 3">DSM 100734</strain>
    </source>
</reference>
<proteinExistence type="predicted"/>
<evidence type="ECO:0000313" key="2">
    <source>
        <dbReference type="EMBL" id="MBB6165572.1"/>
    </source>
</evidence>
<gene>
    <name evidence="2" type="ORF">HNQ72_005420</name>
</gene>
<keyword evidence="3" id="KW-1185">Reference proteome</keyword>
<comment type="caution">
    <text evidence="2">The sequence shown here is derived from an EMBL/GenBank/DDBJ whole genome shotgun (WGS) entry which is preliminary data.</text>
</comment>
<accession>A0A7W9YBI4</accession>
<sequence length="113" mass="12642">MANGLELLERHVKRRNPALEAFLADADRIRKAIEKDRVGGRSPVKLEGDSVYNFTLANREISIHGEDEALQLIADLKREAYDENDTDSRAAIEEAYGEPVAEPNKPGRKRKAA</sequence>
<dbReference type="Proteomes" id="UP000547879">
    <property type="component" value="Unassembled WGS sequence"/>
</dbReference>
<dbReference type="RefSeq" id="WP_183996968.1">
    <property type="nucleotide sequence ID" value="NZ_BMHW01000011.1"/>
</dbReference>
<evidence type="ECO:0000256" key="1">
    <source>
        <dbReference type="SAM" id="MobiDB-lite"/>
    </source>
</evidence>
<protein>
    <submittedName>
        <fullName evidence="2">Uncharacterized protein</fullName>
    </submittedName>
</protein>
<feature type="region of interest" description="Disordered" evidence="1">
    <location>
        <begin position="82"/>
        <end position="113"/>
    </location>
</feature>
<evidence type="ECO:0000313" key="3">
    <source>
        <dbReference type="Proteomes" id="UP000547879"/>
    </source>
</evidence>
<name>A0A7W9YBI4_9HYPH</name>
<dbReference type="AlphaFoldDB" id="A0A7W9YBI4"/>